<dbReference type="NCBIfam" id="TIGR00797">
    <property type="entry name" value="matE"/>
    <property type="match status" value="1"/>
</dbReference>
<dbReference type="EMBL" id="NIVC01000632">
    <property type="protein sequence ID" value="PAA79480.1"/>
    <property type="molecule type" value="Genomic_DNA"/>
</dbReference>
<comment type="similarity">
    <text evidence="2 6">Belongs to the multi antimicrobial extrusion (MATE) (TC 2.A.66.1) family.</text>
</comment>
<feature type="transmembrane region" description="Helical" evidence="6">
    <location>
        <begin position="392"/>
        <end position="413"/>
    </location>
</feature>
<dbReference type="GO" id="GO:0015297">
    <property type="term" value="F:antiporter activity"/>
    <property type="evidence" value="ECO:0007669"/>
    <property type="project" value="InterPro"/>
</dbReference>
<feature type="region of interest" description="Disordered" evidence="7">
    <location>
        <begin position="1"/>
        <end position="26"/>
    </location>
</feature>
<keyword evidence="9" id="KW-1185">Reference proteome</keyword>
<sequence>MSMTADEAGSAPGSSNSRYESPPEVATVTPGPLRRLWRRAFPPPGFRVEFVEMLRLAWPSILTTLLQFMLQTTSFIICGHMSKEDLDGVALGNSLINVAGMSIGMGMSTACDTLFSQTYGSRNRKRMGLYLQRSFLLMNLALLPLACLHLNIRPLLLLIGQAPEIAHRAALYMRLFLPGLLFQFNYLVLSRYLQNQSRMTPPMIAAFVANVFNASAQYVAIHVLDFSYLATAVVQAASMGMMFFITLAYILWTRMYRETWDGWKLESLYDWGDFIKLSVPGIFLIALEEWSFEVATIVAGMLGAVQLAAQSIVFQLESISYMIPFGMSVAVNIRVGQQLGANQPVGAARSYRVGLVMTVGIAVLMCNVFVFLRHYLPIIFTTQSDIVSTAAQIIPLLGLFQLFDGISAVSCGAIRGTGRQVEGAVLLFIGYYVIGLPIGIPLALLTDLQMTGIWLGLLAGIAAEAVAFCCLVLSFNWRREAEKALERAYGRNWRRRLWQERRRRRILGVQSDSDEEEPAVGDGDGKNGGLPEDDAEGSPLISETESEFAPLLGGSSGFAASGFDSYGTVGGNDASNEAAGGDAVAVEKSVTDGSAAATTAAVDAAPEIFVEDIPRPDPEELAFYSDPEIYDELPSAVTSMPSLTAAAAAVSSTSAASPIPTADTSSSEIVAAIATTAEVSPPLPSLLPPWSPVAIDPRRRRRGQSGRRSGLQHGRRRRHVGGFWGVGVGSGSLLYTGRFYGSSRVLLTGRLNEDDDEEEDEDSDAGSRPSVRSLLARRLCLLALLLGAVAGSALLMLYTDAWLDAQEAGGNATTTVDVVSSTVAMATSTVVPVATARLTG</sequence>
<protein>
    <recommendedName>
        <fullName evidence="6">Multidrug and toxin extrusion protein</fullName>
    </recommendedName>
</protein>
<feature type="transmembrane region" description="Helical" evidence="6">
    <location>
        <begin position="452"/>
        <end position="477"/>
    </location>
</feature>
<feature type="transmembrane region" description="Helical" evidence="6">
    <location>
        <begin position="779"/>
        <end position="798"/>
    </location>
</feature>
<evidence type="ECO:0000313" key="8">
    <source>
        <dbReference type="EMBL" id="PAA79480.1"/>
    </source>
</evidence>
<dbReference type="GO" id="GO:1990961">
    <property type="term" value="P:xenobiotic detoxification by transmembrane export across the plasma membrane"/>
    <property type="evidence" value="ECO:0007669"/>
    <property type="project" value="InterPro"/>
</dbReference>
<evidence type="ECO:0000313" key="9">
    <source>
        <dbReference type="Proteomes" id="UP000215902"/>
    </source>
</evidence>
<dbReference type="InterPro" id="IPR002528">
    <property type="entry name" value="MATE_fam"/>
</dbReference>
<evidence type="ECO:0000256" key="3">
    <source>
        <dbReference type="ARBA" id="ARBA00022692"/>
    </source>
</evidence>
<dbReference type="OrthoDB" id="2126698at2759"/>
<dbReference type="AlphaFoldDB" id="A0A267G067"/>
<feature type="region of interest" description="Disordered" evidence="7">
    <location>
        <begin position="509"/>
        <end position="543"/>
    </location>
</feature>
<dbReference type="GO" id="GO:0042910">
    <property type="term" value="F:xenobiotic transmembrane transporter activity"/>
    <property type="evidence" value="ECO:0007669"/>
    <property type="project" value="InterPro"/>
</dbReference>
<feature type="transmembrane region" description="Helical" evidence="6">
    <location>
        <begin position="94"/>
        <end position="115"/>
    </location>
</feature>
<feature type="transmembrane region" description="Helical" evidence="6">
    <location>
        <begin position="171"/>
        <end position="189"/>
    </location>
</feature>
<evidence type="ECO:0000256" key="4">
    <source>
        <dbReference type="ARBA" id="ARBA00022989"/>
    </source>
</evidence>
<dbReference type="Pfam" id="PF01554">
    <property type="entry name" value="MatE"/>
    <property type="match status" value="2"/>
</dbReference>
<dbReference type="Proteomes" id="UP000215902">
    <property type="component" value="Unassembled WGS sequence"/>
</dbReference>
<feature type="transmembrane region" description="Helical" evidence="6">
    <location>
        <begin position="425"/>
        <end position="446"/>
    </location>
</feature>
<evidence type="ECO:0000256" key="7">
    <source>
        <dbReference type="SAM" id="MobiDB-lite"/>
    </source>
</evidence>
<feature type="transmembrane region" description="Helical" evidence="6">
    <location>
        <begin position="201"/>
        <end position="220"/>
    </location>
</feature>
<accession>A0A267G067</accession>
<organism evidence="8 9">
    <name type="scientific">Macrostomum lignano</name>
    <dbReference type="NCBI Taxonomy" id="282301"/>
    <lineage>
        <taxon>Eukaryota</taxon>
        <taxon>Metazoa</taxon>
        <taxon>Spiralia</taxon>
        <taxon>Lophotrochozoa</taxon>
        <taxon>Platyhelminthes</taxon>
        <taxon>Rhabditophora</taxon>
        <taxon>Macrostomorpha</taxon>
        <taxon>Macrostomida</taxon>
        <taxon>Macrostomidae</taxon>
        <taxon>Macrostomum</taxon>
    </lineage>
</organism>
<feature type="transmembrane region" description="Helical" evidence="6">
    <location>
        <begin position="353"/>
        <end position="372"/>
    </location>
</feature>
<comment type="subcellular location">
    <subcellularLocation>
        <location evidence="1">Membrane</location>
        <topology evidence="1">Multi-pass membrane protein</topology>
    </subcellularLocation>
</comment>
<feature type="transmembrane region" description="Helical" evidence="6">
    <location>
        <begin position="56"/>
        <end position="82"/>
    </location>
</feature>
<feature type="transmembrane region" description="Helical" evidence="6">
    <location>
        <begin position="136"/>
        <end position="159"/>
    </location>
</feature>
<keyword evidence="5 6" id="KW-0472">Membrane</keyword>
<keyword evidence="3 6" id="KW-0812">Transmembrane</keyword>
<dbReference type="PANTHER" id="PTHR11206">
    <property type="entry name" value="MULTIDRUG RESISTANCE PROTEIN"/>
    <property type="match status" value="1"/>
</dbReference>
<name>A0A267G067_9PLAT</name>
<dbReference type="CDD" id="cd13132">
    <property type="entry name" value="MATE_eukaryotic"/>
    <property type="match status" value="1"/>
</dbReference>
<feature type="transmembrane region" description="Helical" evidence="6">
    <location>
        <begin position="226"/>
        <end position="252"/>
    </location>
</feature>
<dbReference type="GO" id="GO:0016020">
    <property type="term" value="C:membrane"/>
    <property type="evidence" value="ECO:0007669"/>
    <property type="project" value="UniProtKB-SubCell"/>
</dbReference>
<gene>
    <name evidence="8" type="ORF">BOX15_Mlig022995g1</name>
</gene>
<feature type="region of interest" description="Disordered" evidence="7">
    <location>
        <begin position="685"/>
        <end position="714"/>
    </location>
</feature>
<reference evidence="8 9" key="1">
    <citation type="submission" date="2017-06" db="EMBL/GenBank/DDBJ databases">
        <title>A platform for efficient transgenesis in Macrostomum lignano, a flatworm model organism for stem cell research.</title>
        <authorList>
            <person name="Berezikov E."/>
        </authorList>
    </citation>
    <scope>NUCLEOTIDE SEQUENCE [LARGE SCALE GENOMIC DNA]</scope>
    <source>
        <strain evidence="8">DV1</strain>
        <tissue evidence="8">Whole organism</tissue>
    </source>
</reference>
<evidence type="ECO:0000256" key="5">
    <source>
        <dbReference type="ARBA" id="ARBA00023136"/>
    </source>
</evidence>
<keyword evidence="4 6" id="KW-1133">Transmembrane helix</keyword>
<evidence type="ECO:0000256" key="6">
    <source>
        <dbReference type="RuleBase" id="RU004914"/>
    </source>
</evidence>
<dbReference type="InterPro" id="IPR045069">
    <property type="entry name" value="MATE_euk"/>
</dbReference>
<comment type="caution">
    <text evidence="8">The sequence shown here is derived from an EMBL/GenBank/DDBJ whole genome shotgun (WGS) entry which is preliminary data.</text>
</comment>
<proteinExistence type="inferred from homology"/>
<evidence type="ECO:0000256" key="2">
    <source>
        <dbReference type="ARBA" id="ARBA00010199"/>
    </source>
</evidence>
<evidence type="ECO:0000256" key="1">
    <source>
        <dbReference type="ARBA" id="ARBA00004141"/>
    </source>
</evidence>
<dbReference type="STRING" id="282301.A0A267G067"/>